<dbReference type="EMBL" id="OBQF01000003">
    <property type="protein sequence ID" value="SOC41716.1"/>
    <property type="molecule type" value="Genomic_DNA"/>
</dbReference>
<dbReference type="Proteomes" id="UP000219412">
    <property type="component" value="Unassembled WGS sequence"/>
</dbReference>
<gene>
    <name evidence="2" type="ORF">SAMN05878391_1390</name>
</gene>
<evidence type="ECO:0000256" key="1">
    <source>
        <dbReference type="SAM" id="MobiDB-lite"/>
    </source>
</evidence>
<sequence>MGDGRGKHLDYIEYDERVGKIGGEHDGIIGDNQQQRVYGDQSCYVMDKDAFYKAPTANVIDCTSASQKKSDEPIIEEDPHTISRADEKTPYRKQDKNR</sequence>
<evidence type="ECO:0000313" key="2">
    <source>
        <dbReference type="EMBL" id="SOC41716.1"/>
    </source>
</evidence>
<protein>
    <submittedName>
        <fullName evidence="2">Uncharacterized protein</fullName>
    </submittedName>
</protein>
<organism evidence="2 3">
    <name type="scientific">Salinicoccus kekensis</name>
    <dbReference type="NCBI Taxonomy" id="714307"/>
    <lineage>
        <taxon>Bacteria</taxon>
        <taxon>Bacillati</taxon>
        <taxon>Bacillota</taxon>
        <taxon>Bacilli</taxon>
        <taxon>Bacillales</taxon>
        <taxon>Staphylococcaceae</taxon>
        <taxon>Salinicoccus</taxon>
    </lineage>
</organism>
<accession>A0A285UM64</accession>
<feature type="region of interest" description="Disordered" evidence="1">
    <location>
        <begin position="63"/>
        <end position="98"/>
    </location>
</feature>
<name>A0A285UM64_9STAP</name>
<keyword evidence="3" id="KW-1185">Reference proteome</keyword>
<evidence type="ECO:0000313" key="3">
    <source>
        <dbReference type="Proteomes" id="UP000219412"/>
    </source>
</evidence>
<feature type="compositionally biased region" description="Basic and acidic residues" evidence="1">
    <location>
        <begin position="68"/>
        <end position="98"/>
    </location>
</feature>
<dbReference type="AlphaFoldDB" id="A0A285UM64"/>
<reference evidence="3" key="1">
    <citation type="submission" date="2017-08" db="EMBL/GenBank/DDBJ databases">
        <authorList>
            <person name="Varghese N."/>
            <person name="Submissions S."/>
        </authorList>
    </citation>
    <scope>NUCLEOTIDE SEQUENCE [LARGE SCALE GENOMIC DNA]</scope>
    <source>
        <strain evidence="3">DSM 23173</strain>
    </source>
</reference>
<proteinExistence type="predicted"/>